<sequence length="269" mass="30585">MEKAIYAKQMNVHIGSFTLNNINVEIPKGKMTAIVGPNGSGKSTFLKVISRLVKPEFGEVMIEQKELDAYKAKEFAQTLAMMPQSKQSLPNLTVKELIQYGRSPYKRFFEHHTNPEDQEIVEWAMAITGTVKHKDRFFHTLSGGEQQKVRIALALAQKTNILLLDEPTTFLDITHQLELMELLEEVNVNHGMTIVMVLHELQQAAAYCHHLIAMQKGMVVSTGPPIEMLTPLFLKEIYQIEAKIIYEDNYPLIVPLKGQYHLSQQKQAL</sequence>
<reference evidence="11" key="1">
    <citation type="submission" date="2012-07" db="EMBL/GenBank/DDBJ databases">
        <title>A Draft Genome for Bacillus alcalophilus strain ATCC 27647.</title>
        <authorList>
            <person name="Attie O."/>
            <person name="Jayaprakash A."/>
            <person name="Sachidanandam R."/>
            <person name="Shah H."/>
            <person name="Paulsen I."/>
            <person name="Morino M."/>
            <person name="Ito M."/>
            <person name="Krulwich T."/>
        </authorList>
    </citation>
    <scope>NUCLEOTIDE SEQUENCE</scope>
    <source>
        <strain evidence="11">ATCC 27647</strain>
    </source>
</reference>
<dbReference type="PANTHER" id="PTHR42771">
    <property type="entry name" value="IRON(3+)-HYDROXAMATE IMPORT ATP-BINDING PROTEIN FHUC"/>
    <property type="match status" value="1"/>
</dbReference>
<evidence type="ECO:0000256" key="4">
    <source>
        <dbReference type="ARBA" id="ARBA00022496"/>
    </source>
</evidence>
<evidence type="ECO:0000256" key="8">
    <source>
        <dbReference type="ARBA" id="ARBA00023065"/>
    </source>
</evidence>
<evidence type="ECO:0000256" key="2">
    <source>
        <dbReference type="ARBA" id="ARBA00022448"/>
    </source>
</evidence>
<evidence type="ECO:0000256" key="1">
    <source>
        <dbReference type="ARBA" id="ARBA00004202"/>
    </source>
</evidence>
<keyword evidence="8" id="KW-0406">Ion transport</keyword>
<dbReference type="OrthoDB" id="9787851at2"/>
<accession>J8QE47</accession>
<keyword evidence="2" id="KW-0813">Transport</keyword>
<protein>
    <submittedName>
        <fullName evidence="12 13">ABC transporter ATP-binding protein</fullName>
    </submittedName>
    <submittedName>
        <fullName evidence="11">Cobalamin/Fe3+-siderophores transporter</fullName>
    </submittedName>
</protein>
<evidence type="ECO:0000313" key="13">
    <source>
        <dbReference type="EMBL" id="THG89592.1"/>
    </source>
</evidence>
<dbReference type="GO" id="GO:0016887">
    <property type="term" value="F:ATP hydrolysis activity"/>
    <property type="evidence" value="ECO:0007669"/>
    <property type="project" value="InterPro"/>
</dbReference>
<dbReference type="EMBL" id="JALP01000213">
    <property type="protein sequence ID" value="THG89592.1"/>
    <property type="molecule type" value="Genomic_DNA"/>
</dbReference>
<organism evidence="12 14">
    <name type="scientific">Alkalihalobacillus alcalophilus ATCC 27647 = CGMCC 1.3604</name>
    <dbReference type="NCBI Taxonomy" id="1218173"/>
    <lineage>
        <taxon>Bacteria</taxon>
        <taxon>Bacillati</taxon>
        <taxon>Bacillota</taxon>
        <taxon>Bacilli</taxon>
        <taxon>Bacillales</taxon>
        <taxon>Bacillaceae</taxon>
        <taxon>Alkalihalobacillus</taxon>
    </lineage>
</organism>
<evidence type="ECO:0000256" key="9">
    <source>
        <dbReference type="ARBA" id="ARBA00023136"/>
    </source>
</evidence>
<comment type="subcellular location">
    <subcellularLocation>
        <location evidence="1">Cell membrane</location>
        <topology evidence="1">Peripheral membrane protein</topology>
    </subcellularLocation>
</comment>
<dbReference type="InterPro" id="IPR051535">
    <property type="entry name" value="Siderophore_ABC-ATPase"/>
</dbReference>
<dbReference type="GO" id="GO:0005524">
    <property type="term" value="F:ATP binding"/>
    <property type="evidence" value="ECO:0007669"/>
    <property type="project" value="UniProtKB-KW"/>
</dbReference>
<dbReference type="PROSITE" id="PS50893">
    <property type="entry name" value="ABC_TRANSPORTER_2"/>
    <property type="match status" value="1"/>
</dbReference>
<evidence type="ECO:0000313" key="12">
    <source>
        <dbReference type="EMBL" id="KGA97169.1"/>
    </source>
</evidence>
<evidence type="ECO:0000256" key="6">
    <source>
        <dbReference type="ARBA" id="ARBA00022840"/>
    </source>
</evidence>
<evidence type="ECO:0000256" key="3">
    <source>
        <dbReference type="ARBA" id="ARBA00022475"/>
    </source>
</evidence>
<evidence type="ECO:0000256" key="5">
    <source>
        <dbReference type="ARBA" id="ARBA00022741"/>
    </source>
</evidence>
<keyword evidence="5" id="KW-0547">Nucleotide-binding</keyword>
<dbReference type="STRING" id="1218173.BALCAV_0211675"/>
<dbReference type="FunFam" id="3.40.50.300:FF:000134">
    <property type="entry name" value="Iron-enterobactin ABC transporter ATP-binding protein"/>
    <property type="match status" value="1"/>
</dbReference>
<keyword evidence="9" id="KW-0472">Membrane</keyword>
<proteinExistence type="predicted"/>
<dbReference type="RefSeq" id="WP_003320723.1">
    <property type="nucleotide sequence ID" value="NZ_ALPT02000035.1"/>
</dbReference>
<dbReference type="PROSITE" id="PS00211">
    <property type="entry name" value="ABC_TRANSPORTER_1"/>
    <property type="match status" value="1"/>
</dbReference>
<dbReference type="GO" id="GO:0006826">
    <property type="term" value="P:iron ion transport"/>
    <property type="evidence" value="ECO:0007669"/>
    <property type="project" value="UniProtKB-KW"/>
</dbReference>
<dbReference type="InterPro" id="IPR003439">
    <property type="entry name" value="ABC_transporter-like_ATP-bd"/>
</dbReference>
<dbReference type="EMBL" id="JX399215">
    <property type="protein sequence ID" value="AFV25638.1"/>
    <property type="molecule type" value="Genomic_DNA"/>
</dbReference>
<dbReference type="AlphaFoldDB" id="J8QE47"/>
<feature type="domain" description="ABC transporter" evidence="10">
    <location>
        <begin position="1"/>
        <end position="241"/>
    </location>
</feature>
<gene>
    <name evidence="13" type="ORF">AJ85_16240</name>
    <name evidence="11" type="ORF">BalcAV0290</name>
    <name evidence="12" type="ORF">BALCAV_0211675</name>
</gene>
<keyword evidence="14" id="KW-1185">Reference proteome</keyword>
<dbReference type="PANTHER" id="PTHR42771:SF4">
    <property type="entry name" value="IRON(3+)-HYDROXAMATE IMPORT ATP-BINDING PROTEIN FHUC"/>
    <property type="match status" value="1"/>
</dbReference>
<dbReference type="InterPro" id="IPR017871">
    <property type="entry name" value="ABC_transporter-like_CS"/>
</dbReference>
<name>J8QE47_ALKAL</name>
<evidence type="ECO:0000259" key="10">
    <source>
        <dbReference type="PROSITE" id="PS50893"/>
    </source>
</evidence>
<dbReference type="SMART" id="SM00382">
    <property type="entry name" value="AAA"/>
    <property type="match status" value="1"/>
</dbReference>
<dbReference type="EMBL" id="ALPT02000035">
    <property type="protein sequence ID" value="KGA97169.1"/>
    <property type="molecule type" value="Genomic_DNA"/>
</dbReference>
<evidence type="ECO:0000313" key="11">
    <source>
        <dbReference type="EMBL" id="AFV25638.1"/>
    </source>
</evidence>
<dbReference type="Proteomes" id="UP000297014">
    <property type="component" value="Unassembled WGS sequence"/>
</dbReference>
<dbReference type="Gene3D" id="3.40.50.300">
    <property type="entry name" value="P-loop containing nucleotide triphosphate hydrolases"/>
    <property type="match status" value="1"/>
</dbReference>
<dbReference type="InterPro" id="IPR027417">
    <property type="entry name" value="P-loop_NTPase"/>
</dbReference>
<dbReference type="InterPro" id="IPR003593">
    <property type="entry name" value="AAA+_ATPase"/>
</dbReference>
<dbReference type="GO" id="GO:0005886">
    <property type="term" value="C:plasma membrane"/>
    <property type="evidence" value="ECO:0007669"/>
    <property type="project" value="UniProtKB-SubCell"/>
</dbReference>
<evidence type="ECO:0000313" key="14">
    <source>
        <dbReference type="Proteomes" id="UP000002754"/>
    </source>
</evidence>
<dbReference type="Pfam" id="PF00005">
    <property type="entry name" value="ABC_tran"/>
    <property type="match status" value="1"/>
</dbReference>
<dbReference type="Proteomes" id="UP000002754">
    <property type="component" value="Unassembled WGS sequence"/>
</dbReference>
<dbReference type="CDD" id="cd03214">
    <property type="entry name" value="ABC_Iron-Siderophores_B12_Hemin"/>
    <property type="match status" value="1"/>
</dbReference>
<evidence type="ECO:0000256" key="7">
    <source>
        <dbReference type="ARBA" id="ARBA00023004"/>
    </source>
</evidence>
<keyword evidence="7" id="KW-0408">Iron</keyword>
<dbReference type="eggNOG" id="COG1120">
    <property type="taxonomic scope" value="Bacteria"/>
</dbReference>
<dbReference type="SUPFAM" id="SSF52540">
    <property type="entry name" value="P-loop containing nucleoside triphosphate hydrolases"/>
    <property type="match status" value="1"/>
</dbReference>
<keyword evidence="4" id="KW-0410">Iron transport</keyword>
<keyword evidence="3" id="KW-1003">Cell membrane</keyword>
<reference evidence="12 14" key="2">
    <citation type="journal article" date="2014" name="Genome Announc.">
        <title>Draft Genome Sequence of Bacillus alcalophilus AV1934, a Classic Alkaliphile Isolated from Human Feces in 1934.</title>
        <authorList>
            <person name="Attie O."/>
            <person name="Jayaprakash A."/>
            <person name="Shah H."/>
            <person name="Paulsen I.T."/>
            <person name="Morino M."/>
            <person name="Takahashi Y."/>
            <person name="Narumi I."/>
            <person name="Sachidanandam R."/>
            <person name="Satoh K."/>
            <person name="Ito M."/>
            <person name="Krulwich T.A."/>
        </authorList>
    </citation>
    <scope>NUCLEOTIDE SEQUENCE [LARGE SCALE GENOMIC DNA]</scope>
    <source>
        <strain evidence="12 14">AV1934</strain>
    </source>
</reference>
<evidence type="ECO:0000313" key="15">
    <source>
        <dbReference type="Proteomes" id="UP000297014"/>
    </source>
</evidence>
<reference evidence="13 15" key="3">
    <citation type="submission" date="2014-01" db="EMBL/GenBank/DDBJ databases">
        <title>Draft genome sequencing of Bacillus alcalophilus CGMCC 1.3604.</title>
        <authorList>
            <person name="Yang J."/>
            <person name="Diao L."/>
            <person name="Yang S."/>
        </authorList>
    </citation>
    <scope>NUCLEOTIDE SEQUENCE [LARGE SCALE GENOMIC DNA]</scope>
    <source>
        <strain evidence="13 15">CGMCC 1.3604</strain>
    </source>
</reference>
<keyword evidence="6 12" id="KW-0067">ATP-binding</keyword>